<keyword evidence="6" id="KW-0456">Lyase</keyword>
<dbReference type="InterPro" id="IPR031338">
    <property type="entry name" value="KDPG/KHG_AS_2"/>
</dbReference>
<dbReference type="EC" id="4.1.2.14" evidence="5"/>
<evidence type="ECO:0000313" key="10">
    <source>
        <dbReference type="EMBL" id="NIG19332.1"/>
    </source>
</evidence>
<evidence type="ECO:0000256" key="8">
    <source>
        <dbReference type="ARBA" id="ARBA00023277"/>
    </source>
</evidence>
<evidence type="ECO:0000256" key="4">
    <source>
        <dbReference type="ARBA" id="ARBA00011233"/>
    </source>
</evidence>
<accession>A0ABX0RPV0</accession>
<comment type="pathway">
    <text evidence="2">Carbohydrate acid metabolism; 2-dehydro-3-deoxy-D-gluconate degradation; D-glyceraldehyde 3-phosphate and pyruvate from 2-dehydro-3-deoxy-D-gluconate: step 2/2.</text>
</comment>
<evidence type="ECO:0000256" key="1">
    <source>
        <dbReference type="ARBA" id="ARBA00000654"/>
    </source>
</evidence>
<dbReference type="SUPFAM" id="SSF51569">
    <property type="entry name" value="Aldolase"/>
    <property type="match status" value="1"/>
</dbReference>
<sequence>MTSAKLSALQVLQCGPVIPVLVINDVNDAVPLAKALVSGGVRVLEVTLRTHCALDAIARISAAVPDAIVGAGTVTNKQQFADAQLAGSQFIISPGLTLALLDRAVESDLPYIPGISTVSELMMGKDAGLSEFKFFPAEASGGVKAISAVGGPFAGIRFCPTGGITPESAGRYLALPNVVCVGGSWLATPALLKAGNYEKITQLAREASQLR</sequence>
<name>A0ABX0RPV0_9GAMM</name>
<evidence type="ECO:0000256" key="3">
    <source>
        <dbReference type="ARBA" id="ARBA00006906"/>
    </source>
</evidence>
<keyword evidence="7" id="KW-0704">Schiff base</keyword>
<reference evidence="10 11" key="1">
    <citation type="journal article" date="2019" name="bioRxiv">
        <title>Bacteria contribute to plant secondary compound degradation in a generalist herbivore system.</title>
        <authorList>
            <person name="Francoeur C.B."/>
            <person name="Khadempour L."/>
            <person name="Moreira-Soto R.D."/>
            <person name="Gotting K."/>
            <person name="Book A.J."/>
            <person name="Pinto-Tomas A.A."/>
            <person name="Keefover-Ring K."/>
            <person name="Currie C.R."/>
        </authorList>
    </citation>
    <scope>NUCLEOTIDE SEQUENCE [LARGE SCALE GENOMIC DNA]</scope>
    <source>
        <strain evidence="10">Al-1710</strain>
    </source>
</reference>
<comment type="catalytic activity">
    <reaction evidence="1">
        <text>2-dehydro-3-deoxy-6-phospho-D-gluconate = D-glyceraldehyde 3-phosphate + pyruvate</text>
        <dbReference type="Rhea" id="RHEA:17089"/>
        <dbReference type="ChEBI" id="CHEBI:15361"/>
        <dbReference type="ChEBI" id="CHEBI:57569"/>
        <dbReference type="ChEBI" id="CHEBI:59776"/>
        <dbReference type="EC" id="4.1.2.14"/>
    </reaction>
</comment>
<dbReference type="NCBIfam" id="NF004325">
    <property type="entry name" value="PRK05718.1"/>
    <property type="match status" value="1"/>
</dbReference>
<organism evidence="10 11">
    <name type="scientific">Candidatus Pantoea communis</name>
    <dbReference type="NCBI Taxonomy" id="2608354"/>
    <lineage>
        <taxon>Bacteria</taxon>
        <taxon>Pseudomonadati</taxon>
        <taxon>Pseudomonadota</taxon>
        <taxon>Gammaproteobacteria</taxon>
        <taxon>Enterobacterales</taxon>
        <taxon>Erwiniaceae</taxon>
        <taxon>Pantoea</taxon>
    </lineage>
</organism>
<dbReference type="NCBIfam" id="TIGR01182">
    <property type="entry name" value="eda"/>
    <property type="match status" value="1"/>
</dbReference>
<proteinExistence type="inferred from homology"/>
<dbReference type="PANTHER" id="PTHR30246:SF1">
    <property type="entry name" value="2-DEHYDRO-3-DEOXY-6-PHOSPHOGALACTONATE ALDOLASE-RELATED"/>
    <property type="match status" value="1"/>
</dbReference>
<evidence type="ECO:0000256" key="7">
    <source>
        <dbReference type="ARBA" id="ARBA00023270"/>
    </source>
</evidence>
<evidence type="ECO:0000256" key="6">
    <source>
        <dbReference type="ARBA" id="ARBA00023239"/>
    </source>
</evidence>
<dbReference type="InterPro" id="IPR013785">
    <property type="entry name" value="Aldolase_TIM"/>
</dbReference>
<comment type="similarity">
    <text evidence="3">Belongs to the KHG/KDPG aldolase family.</text>
</comment>
<dbReference type="Gene3D" id="3.20.20.70">
    <property type="entry name" value="Aldolase class I"/>
    <property type="match status" value="1"/>
</dbReference>
<evidence type="ECO:0000256" key="9">
    <source>
        <dbReference type="ARBA" id="ARBA00049796"/>
    </source>
</evidence>
<evidence type="ECO:0000256" key="2">
    <source>
        <dbReference type="ARBA" id="ARBA00004736"/>
    </source>
</evidence>
<dbReference type="EMBL" id="VWXC01000007">
    <property type="protein sequence ID" value="NIG19332.1"/>
    <property type="molecule type" value="Genomic_DNA"/>
</dbReference>
<comment type="subunit">
    <text evidence="4">Homotrimer.</text>
</comment>
<protein>
    <recommendedName>
        <fullName evidence="5">2-dehydro-3-deoxy-phosphogluconate aldolase</fullName>
        <ecNumber evidence="5">4.1.2.14</ecNumber>
    </recommendedName>
    <alternativeName>
        <fullName evidence="9">2-keto-3-deoxy-6-phosphogluconate aldolase</fullName>
    </alternativeName>
</protein>
<keyword evidence="8" id="KW-0119">Carbohydrate metabolism</keyword>
<dbReference type="Pfam" id="PF01081">
    <property type="entry name" value="Aldolase"/>
    <property type="match status" value="1"/>
</dbReference>
<comment type="caution">
    <text evidence="10">The sequence shown here is derived from an EMBL/GenBank/DDBJ whole genome shotgun (WGS) entry which is preliminary data.</text>
</comment>
<dbReference type="PANTHER" id="PTHR30246">
    <property type="entry name" value="2-KETO-3-DEOXY-6-PHOSPHOGLUCONATE ALDOLASE"/>
    <property type="match status" value="1"/>
</dbReference>
<dbReference type="CDD" id="cd00452">
    <property type="entry name" value="KDPG_aldolase"/>
    <property type="match status" value="1"/>
</dbReference>
<keyword evidence="11" id="KW-1185">Reference proteome</keyword>
<dbReference type="InterPro" id="IPR000887">
    <property type="entry name" value="Aldlse_KDPG_KHG"/>
</dbReference>
<gene>
    <name evidence="10" type="ORF">F3J37_11685</name>
</gene>
<dbReference type="InterPro" id="IPR031337">
    <property type="entry name" value="KDPG/KHG_AS_1"/>
</dbReference>
<dbReference type="Proteomes" id="UP001515780">
    <property type="component" value="Unassembled WGS sequence"/>
</dbReference>
<dbReference type="PROSITE" id="PS00160">
    <property type="entry name" value="ALDOLASE_KDPG_KHG_2"/>
    <property type="match status" value="1"/>
</dbReference>
<evidence type="ECO:0000313" key="11">
    <source>
        <dbReference type="Proteomes" id="UP001515780"/>
    </source>
</evidence>
<dbReference type="RefSeq" id="WP_166933516.1">
    <property type="nucleotide sequence ID" value="NZ_VWXC01000007.1"/>
</dbReference>
<evidence type="ECO:0000256" key="5">
    <source>
        <dbReference type="ARBA" id="ARBA00013063"/>
    </source>
</evidence>
<dbReference type="PROSITE" id="PS00159">
    <property type="entry name" value="ALDOLASE_KDPG_KHG_1"/>
    <property type="match status" value="1"/>
</dbReference>